<sequence>MHTHTDTHSQLQEHILTRHKAVAWTTEDRTKDGIHNTEERKRKKSESGGNKYLQRDLVGRLLQSKQLLQQDSKARGCAPAA</sequence>
<dbReference type="Proteomes" id="UP000593565">
    <property type="component" value="Unassembled WGS sequence"/>
</dbReference>
<dbReference type="EMBL" id="JAAGNN010000029">
    <property type="protein sequence ID" value="KAF4070479.1"/>
    <property type="molecule type" value="Genomic_DNA"/>
</dbReference>
<name>A0A7J5ZL09_AMEME</name>
<evidence type="ECO:0000313" key="2">
    <source>
        <dbReference type="EMBL" id="KAF4070479.1"/>
    </source>
</evidence>
<comment type="caution">
    <text evidence="2">The sequence shown here is derived from an EMBL/GenBank/DDBJ whole genome shotgun (WGS) entry which is preliminary data.</text>
</comment>
<feature type="region of interest" description="Disordered" evidence="1">
    <location>
        <begin position="23"/>
        <end position="54"/>
    </location>
</feature>
<organism evidence="2 3">
    <name type="scientific">Ameiurus melas</name>
    <name type="common">Black bullhead</name>
    <name type="synonym">Silurus melas</name>
    <dbReference type="NCBI Taxonomy" id="219545"/>
    <lineage>
        <taxon>Eukaryota</taxon>
        <taxon>Metazoa</taxon>
        <taxon>Chordata</taxon>
        <taxon>Craniata</taxon>
        <taxon>Vertebrata</taxon>
        <taxon>Euteleostomi</taxon>
        <taxon>Actinopterygii</taxon>
        <taxon>Neopterygii</taxon>
        <taxon>Teleostei</taxon>
        <taxon>Ostariophysi</taxon>
        <taxon>Siluriformes</taxon>
        <taxon>Ictaluridae</taxon>
        <taxon>Ameiurus</taxon>
    </lineage>
</organism>
<proteinExistence type="predicted"/>
<keyword evidence="3" id="KW-1185">Reference proteome</keyword>
<protein>
    <submittedName>
        <fullName evidence="2">Uncharacterized protein</fullName>
    </submittedName>
</protein>
<evidence type="ECO:0000256" key="1">
    <source>
        <dbReference type="SAM" id="MobiDB-lite"/>
    </source>
</evidence>
<accession>A0A7J5ZL09</accession>
<feature type="compositionally biased region" description="Basic and acidic residues" evidence="1">
    <location>
        <begin position="26"/>
        <end position="40"/>
    </location>
</feature>
<reference evidence="2 3" key="1">
    <citation type="submission" date="2020-02" db="EMBL/GenBank/DDBJ databases">
        <title>A chromosome-scale genome assembly of the black bullhead catfish (Ameiurus melas).</title>
        <authorList>
            <person name="Wen M."/>
            <person name="Zham M."/>
            <person name="Cabau C."/>
            <person name="Klopp C."/>
            <person name="Donnadieu C."/>
            <person name="Roques C."/>
            <person name="Bouchez O."/>
            <person name="Lampietro C."/>
            <person name="Jouanno E."/>
            <person name="Herpin A."/>
            <person name="Louis A."/>
            <person name="Berthelot C."/>
            <person name="Parey E."/>
            <person name="Roest-Crollius H."/>
            <person name="Braasch I."/>
            <person name="Postlethwait J."/>
            <person name="Robinson-Rechavi M."/>
            <person name="Echchiki A."/>
            <person name="Begum T."/>
            <person name="Montfort J."/>
            <person name="Schartl M."/>
            <person name="Bobe J."/>
            <person name="Guiguen Y."/>
        </authorList>
    </citation>
    <scope>NUCLEOTIDE SEQUENCE [LARGE SCALE GENOMIC DNA]</scope>
    <source>
        <strain evidence="2">M_S1</strain>
        <tissue evidence="2">Blood</tissue>
    </source>
</reference>
<gene>
    <name evidence="2" type="ORF">AMELA_G00285860</name>
</gene>
<evidence type="ECO:0000313" key="3">
    <source>
        <dbReference type="Proteomes" id="UP000593565"/>
    </source>
</evidence>
<dbReference type="AlphaFoldDB" id="A0A7J5ZL09"/>